<dbReference type="Pfam" id="PF00155">
    <property type="entry name" value="Aminotran_1_2"/>
    <property type="match status" value="1"/>
</dbReference>
<evidence type="ECO:0000256" key="12">
    <source>
        <dbReference type="PROSITE-ProRule" id="PRU10141"/>
    </source>
</evidence>
<dbReference type="GO" id="GO:0005524">
    <property type="term" value="F:ATP binding"/>
    <property type="evidence" value="ECO:0007669"/>
    <property type="project" value="UniProtKB-UniRule"/>
</dbReference>
<dbReference type="PROSITE" id="PS50011">
    <property type="entry name" value="PROTEIN_KINASE_DOM"/>
    <property type="match status" value="1"/>
</dbReference>
<dbReference type="OrthoDB" id="248923at2759"/>
<dbReference type="VEuPathDB" id="FungiDB:ATCC64974_58130"/>
<accession>A0A124BUZ7</accession>
<evidence type="ECO:0000256" key="8">
    <source>
        <dbReference type="ARBA" id="ARBA00022840"/>
    </source>
</evidence>
<dbReference type="VEuPathDB" id="FungiDB:An02g00030"/>
<keyword evidence="9" id="KW-0663">Pyridoxal phosphate</keyword>
<dbReference type="SMART" id="SM00220">
    <property type="entry name" value="S_TKc"/>
    <property type="match status" value="1"/>
</dbReference>
<feature type="domain" description="Protein kinase" evidence="14">
    <location>
        <begin position="865"/>
        <end position="1145"/>
    </location>
</feature>
<dbReference type="Pfam" id="PF00069">
    <property type="entry name" value="Pkinase"/>
    <property type="match status" value="1"/>
</dbReference>
<comment type="subcellular location">
    <subcellularLocation>
        <location evidence="2">Cytoplasm</location>
    </subcellularLocation>
</comment>
<feature type="compositionally biased region" description="Polar residues" evidence="13">
    <location>
        <begin position="1606"/>
        <end position="1616"/>
    </location>
</feature>
<evidence type="ECO:0000256" key="7">
    <source>
        <dbReference type="ARBA" id="ARBA00022741"/>
    </source>
</evidence>
<gene>
    <name evidence="15" type="ORF">ABL_00756</name>
</gene>
<dbReference type="InterPro" id="IPR015424">
    <property type="entry name" value="PyrdxlP-dep_Trfase"/>
</dbReference>
<dbReference type="InterPro" id="IPR004839">
    <property type="entry name" value="Aminotransferase_I/II_large"/>
</dbReference>
<evidence type="ECO:0000256" key="13">
    <source>
        <dbReference type="SAM" id="MobiDB-lite"/>
    </source>
</evidence>
<name>A0A124BUZ7_ASPNG</name>
<feature type="compositionally biased region" description="Basic and acidic residues" evidence="13">
    <location>
        <begin position="1238"/>
        <end position="1261"/>
    </location>
</feature>
<dbReference type="GO" id="GO:0030170">
    <property type="term" value="F:pyridoxal phosphate binding"/>
    <property type="evidence" value="ECO:0007669"/>
    <property type="project" value="InterPro"/>
</dbReference>
<dbReference type="VEuPathDB" id="FungiDB:An02g05530"/>
<dbReference type="VEuPathDB" id="FungiDB:M747DRAFT_294083"/>
<dbReference type="InterPro" id="IPR011009">
    <property type="entry name" value="Kinase-like_dom_sf"/>
</dbReference>
<dbReference type="Proteomes" id="UP000068243">
    <property type="component" value="Unassembled WGS sequence"/>
</dbReference>
<dbReference type="GO" id="GO:0047536">
    <property type="term" value="F:2-aminoadipate transaminase activity"/>
    <property type="evidence" value="ECO:0007669"/>
    <property type="project" value="TreeGrafter"/>
</dbReference>
<dbReference type="GO" id="GO:0006571">
    <property type="term" value="P:tyrosine biosynthetic process"/>
    <property type="evidence" value="ECO:0007669"/>
    <property type="project" value="TreeGrafter"/>
</dbReference>
<dbReference type="GO" id="GO:0004672">
    <property type="term" value="F:protein kinase activity"/>
    <property type="evidence" value="ECO:0007669"/>
    <property type="project" value="InterPro"/>
</dbReference>
<feature type="compositionally biased region" description="Acidic residues" evidence="13">
    <location>
        <begin position="1550"/>
        <end position="1559"/>
    </location>
</feature>
<feature type="region of interest" description="Disordered" evidence="13">
    <location>
        <begin position="531"/>
        <end position="613"/>
    </location>
</feature>
<feature type="compositionally biased region" description="Basic and acidic residues" evidence="13">
    <location>
        <begin position="1417"/>
        <end position="1432"/>
    </location>
</feature>
<dbReference type="PROSITE" id="PS00107">
    <property type="entry name" value="PROTEIN_KINASE_ATP"/>
    <property type="match status" value="1"/>
</dbReference>
<dbReference type="GO" id="GO:0008793">
    <property type="term" value="F:aromatic-amino-acid transaminase activity"/>
    <property type="evidence" value="ECO:0007669"/>
    <property type="project" value="TreeGrafter"/>
</dbReference>
<comment type="similarity">
    <text evidence="3">Belongs to the class-I pyridoxal-phosphate-dependent aminotransferase family.</text>
</comment>
<evidence type="ECO:0000256" key="3">
    <source>
        <dbReference type="ARBA" id="ARBA00007441"/>
    </source>
</evidence>
<feature type="compositionally biased region" description="Basic residues" evidence="13">
    <location>
        <begin position="557"/>
        <end position="566"/>
    </location>
</feature>
<comment type="cofactor">
    <cofactor evidence="1">
        <name>pyridoxal 5'-phosphate</name>
        <dbReference type="ChEBI" id="CHEBI:597326"/>
    </cofactor>
</comment>
<dbReference type="Gene3D" id="1.10.510.10">
    <property type="entry name" value="Transferase(Phosphotransferase) domain 1"/>
    <property type="match status" value="1"/>
</dbReference>
<dbReference type="InterPro" id="IPR017441">
    <property type="entry name" value="Protein_kinase_ATP_BS"/>
</dbReference>
<organism evidence="15 16">
    <name type="scientific">Aspergillus niger</name>
    <dbReference type="NCBI Taxonomy" id="5061"/>
    <lineage>
        <taxon>Eukaryota</taxon>
        <taxon>Fungi</taxon>
        <taxon>Dikarya</taxon>
        <taxon>Ascomycota</taxon>
        <taxon>Pezizomycotina</taxon>
        <taxon>Eurotiomycetes</taxon>
        <taxon>Eurotiomycetidae</taxon>
        <taxon>Eurotiales</taxon>
        <taxon>Aspergillaceae</taxon>
        <taxon>Aspergillus</taxon>
        <taxon>Aspergillus subgen. Circumdati</taxon>
    </lineage>
</organism>
<dbReference type="PANTHER" id="PTHR42790:SF21">
    <property type="entry name" value="AROMATIC_AMINOADIPATE AMINOTRANSFERASE 1"/>
    <property type="match status" value="1"/>
</dbReference>
<dbReference type="InterPro" id="IPR008271">
    <property type="entry name" value="Ser/Thr_kinase_AS"/>
</dbReference>
<feature type="binding site" evidence="12">
    <location>
        <position position="894"/>
    </location>
    <ligand>
        <name>ATP</name>
        <dbReference type="ChEBI" id="CHEBI:30616"/>
    </ligand>
</feature>
<sequence>MSPPVAVDNDSNNVGSVAATGPLTVDAIPALRAKSAKIPTGVAPATNSDMFKSPHCFTKPQSKRWDHIFSIESKSRKSSTLKGAARYLKNPGLISLGGGLPSPEYFPIEQLSVKVPNAPDFTPEAIQNSGALLTANKGDVRTGKSLYDLEVALNYGQASGTPQLLRFVTEHTELIHNPPYADWQCCLTAGSTYAWDTILRMLCNRGDYILMEEYTFASAQETALPLGLKVAPIRMDGEGLLPESLDEVLSNWDEAARGGPKPYVLYTIPTGQNPTGATQSAERRKAVYKVAQKHDVYIVEDEPYYFLQMQPYAGADSEPVPPPATHEDFLKSLVPSYLSLDVDGRVLRIESFSKVLSPGSRAGWIVAADQVVERFIRNCETSAQNPSGISQLIFYKLLDEHWGHSGYIDWLINLRMQYTGRRDTMMHACEQYLPREIAQWIPPAAGMFHWIEVDWKKHPGLASGKTRESIEEEVFLAAIDNGVLVSRGSWFKASGVNEEKMFFRATFAAASSEGITEAIRRPQAWQEYRQGGNQGSVAGLDGHNSPKESLFEDGNNRRQRGLLHKKSASEQTVYRSHQRSGSRRERLPFFGRKATSKTPDEQSPVETRATKAGDSLRRRRLFRSHTYPFGRNFHKHSPRTGGSDSKIGSALQNLFWPGRSKEEEERPAPPRLTLADPFLISVPPLTIAPLSTHFPNSYEHRRAQVIPTGYYWDPSSPLSPPFIHTPPQFPPVNFHSPGNPLGPPITPVSPTECFQAFDCESPGAQPTLPSIPLDAGNHPSPETFIRPRQPSICQQPVDSPIGLQDHPLPSEHSDSTMDPSRGSRFLDPAVAALSKHKAEAIKLAREQGVAVREMCRRAKTNTPPYEFEELIGKGSYGRVYKGHQLPSSKVVAIKVMDIDSVDYQTVRDFRDESIKDFIHEIRVMKQVKDAGARNINELIEAISIHSQLWLVCEYCPGGSVRTLVRAFLLPFSAFMRATGDRLEEKFIIPIARELAAGLRAIHDAGVIHRDIKAANILIHEEGRLQICDFGVAGVLQSQMDKRSTWIGTPHWMPPEMFATRGEAHKYGSEIDVWAYGCTLFEFATGNPPNSNLRERMQIGRQITRNTPKLDTDKYSDGLKSIVSFALESNPVTRPGMADILTHPYVADTEDAYPTASLSELVRIYYQWSQRGGQRISLFHPGGAAAAEIPGKEQDYEEDWNFSTTDGFERRFSVIDLDQLAASLAEMEDQISPTTVPSSDHESSEDGSDKDMTPEDKANFDERVRRGAAAMEGLFDEDKPSYKYETKNDFVPIEPKAPTSDLPLRTDTDRSSVTSTFIDIDIGSFDSSHYAAGATSAQPFQLADADTIRANRTSGRQHRNSVEGRSRSSSSGVSSNRGSEDMTFQPQTGPRPPTMDWKFPVFMQPPTEEAEPASPPEPETKPAEPDTSDKRATMEWTFPVMTAPANDGGASSDSFTDTSQYDTLKAPIVESQPSATVRRSSIGEPGDSRPSTSRSGESNGSETDYDPFRFDRPSTPPSQAPADPKSPEYPQLLNTFKYPTYDQSIIMDGPGPDEEEETDDVWQKPSENTDDPSLSEPFPTAIPTKSIDLSLPFVPSASSSVSDSLPTARTNFPSLTTDDGEPILFPELPLPQLELFMAGANDHAIAGELDRLLESFIDSLNSTGQALSRVNLGPEVKEEVKPEAE</sequence>
<evidence type="ECO:0000313" key="15">
    <source>
        <dbReference type="EMBL" id="GAQ34551.1"/>
    </source>
</evidence>
<evidence type="ECO:0000256" key="11">
    <source>
        <dbReference type="ARBA" id="ARBA00067014"/>
    </source>
</evidence>
<dbReference type="InterPro" id="IPR000719">
    <property type="entry name" value="Prot_kinase_dom"/>
</dbReference>
<feature type="compositionally biased region" description="Basic and acidic residues" evidence="13">
    <location>
        <begin position="544"/>
        <end position="556"/>
    </location>
</feature>
<dbReference type="InterPro" id="IPR050859">
    <property type="entry name" value="Class-I_PLP-dep_aminotransf"/>
</dbReference>
<dbReference type="Gene3D" id="3.40.640.10">
    <property type="entry name" value="Type I PLP-dependent aspartate aminotransferase-like (Major domain)"/>
    <property type="match status" value="1"/>
</dbReference>
<dbReference type="PANTHER" id="PTHR42790">
    <property type="entry name" value="AMINOTRANSFERASE"/>
    <property type="match status" value="1"/>
</dbReference>
<dbReference type="SUPFAM" id="SSF56112">
    <property type="entry name" value="Protein kinase-like (PK-like)"/>
    <property type="match status" value="1"/>
</dbReference>
<keyword evidence="4" id="KW-0963">Cytoplasm</keyword>
<proteinExistence type="inferred from homology"/>
<dbReference type="GO" id="GO:0019878">
    <property type="term" value="P:lysine biosynthetic process via aminoadipic acid"/>
    <property type="evidence" value="ECO:0007669"/>
    <property type="project" value="TreeGrafter"/>
</dbReference>
<dbReference type="VEuPathDB" id="FungiDB:M747DRAFT_320550"/>
<evidence type="ECO:0000256" key="6">
    <source>
        <dbReference type="ARBA" id="ARBA00022679"/>
    </source>
</evidence>
<keyword evidence="5" id="KW-0032">Aminotransferase</keyword>
<reference evidence="16" key="1">
    <citation type="journal article" date="2016" name="Genome Announc.">
        <title>Draft genome sequence of Aspergillus niger strain An76.</title>
        <authorList>
            <person name="Gong W."/>
            <person name="Cheng Z."/>
            <person name="Zhang H."/>
            <person name="Liu L."/>
            <person name="Gao P."/>
            <person name="Wang L."/>
        </authorList>
    </citation>
    <scope>NUCLEOTIDE SEQUENCE [LARGE SCALE GENOMIC DNA]</scope>
    <source>
        <strain evidence="16">An76</strain>
    </source>
</reference>
<dbReference type="OMA" id="MDWKFPS"/>
<feature type="compositionally biased region" description="Low complexity" evidence="13">
    <location>
        <begin position="1595"/>
        <end position="1605"/>
    </location>
</feature>
<feature type="region of interest" description="Disordered" evidence="13">
    <location>
        <begin position="1228"/>
        <end position="1261"/>
    </location>
</feature>
<dbReference type="CDD" id="cd00609">
    <property type="entry name" value="AAT_like"/>
    <property type="match status" value="1"/>
</dbReference>
<feature type="compositionally biased region" description="Polar residues" evidence="13">
    <location>
        <begin position="1488"/>
        <end position="1501"/>
    </location>
</feature>
<feature type="region of interest" description="Disordered" evidence="13">
    <location>
        <begin position="792"/>
        <end position="822"/>
    </location>
</feature>
<feature type="region of interest" description="Disordered" evidence="13">
    <location>
        <begin position="1351"/>
        <end position="1581"/>
    </location>
</feature>
<comment type="catalytic activity">
    <reaction evidence="10">
        <text>an aromatic L-alpha-amino acid + 2-oxoglutarate = an aromatic oxo-acid + L-glutamate</text>
        <dbReference type="Rhea" id="RHEA:17533"/>
        <dbReference type="ChEBI" id="CHEBI:16810"/>
        <dbReference type="ChEBI" id="CHEBI:29985"/>
        <dbReference type="ChEBI" id="CHEBI:73309"/>
        <dbReference type="ChEBI" id="CHEBI:84824"/>
        <dbReference type="EC" id="2.6.1.57"/>
    </reaction>
</comment>
<evidence type="ECO:0000259" key="14">
    <source>
        <dbReference type="PROSITE" id="PS50011"/>
    </source>
</evidence>
<evidence type="ECO:0000313" key="16">
    <source>
        <dbReference type="Proteomes" id="UP000068243"/>
    </source>
</evidence>
<keyword evidence="6" id="KW-0808">Transferase</keyword>
<comment type="caution">
    <text evidence="15">The sequence shown here is derived from an EMBL/GenBank/DDBJ whole genome shotgun (WGS) entry which is preliminary data.</text>
</comment>
<dbReference type="EMBL" id="BCMY01000001">
    <property type="protein sequence ID" value="GAQ34551.1"/>
    <property type="molecule type" value="Genomic_DNA"/>
</dbReference>
<protein>
    <recommendedName>
        <fullName evidence="11">aromatic-amino-acid transaminase</fullName>
        <ecNumber evidence="11">2.6.1.57</ecNumber>
    </recommendedName>
</protein>
<evidence type="ECO:0000256" key="4">
    <source>
        <dbReference type="ARBA" id="ARBA00022490"/>
    </source>
</evidence>
<dbReference type="GO" id="GO:0009074">
    <property type="term" value="P:aromatic amino acid family catabolic process"/>
    <property type="evidence" value="ECO:0007669"/>
    <property type="project" value="TreeGrafter"/>
</dbReference>
<dbReference type="EC" id="2.6.1.57" evidence="11"/>
<feature type="compositionally biased region" description="Polar residues" evidence="13">
    <location>
        <begin position="1448"/>
        <end position="1461"/>
    </location>
</feature>
<keyword evidence="7 12" id="KW-0547">Nucleotide-binding</keyword>
<dbReference type="FunFam" id="3.40.640.10:FF:000074">
    <property type="entry name" value="Aromatic amino acid aminotransferase"/>
    <property type="match status" value="1"/>
</dbReference>
<dbReference type="FunFam" id="1.10.510.10:FF:000670">
    <property type="entry name" value="Serine/threonin protein kinase, putative"/>
    <property type="match status" value="1"/>
</dbReference>
<evidence type="ECO:0000256" key="2">
    <source>
        <dbReference type="ARBA" id="ARBA00004496"/>
    </source>
</evidence>
<dbReference type="SUPFAM" id="SSF53383">
    <property type="entry name" value="PLP-dependent transferases"/>
    <property type="match status" value="1"/>
</dbReference>
<feature type="region of interest" description="Disordered" evidence="13">
    <location>
        <begin position="1595"/>
        <end position="1619"/>
    </location>
</feature>
<dbReference type="PaxDb" id="5061-CADANGAP00002010"/>
<feature type="region of interest" description="Disordered" evidence="13">
    <location>
        <begin position="628"/>
        <end position="648"/>
    </location>
</feature>
<dbReference type="VEuPathDB" id="FungiDB:ASPNIDRAFT2_1106203"/>
<evidence type="ECO:0000256" key="10">
    <source>
        <dbReference type="ARBA" id="ARBA00051993"/>
    </source>
</evidence>
<dbReference type="PROSITE" id="PS00108">
    <property type="entry name" value="PROTEIN_KINASE_ST"/>
    <property type="match status" value="1"/>
</dbReference>
<evidence type="ECO:0000256" key="1">
    <source>
        <dbReference type="ARBA" id="ARBA00001933"/>
    </source>
</evidence>
<evidence type="ECO:0000256" key="5">
    <source>
        <dbReference type="ARBA" id="ARBA00022576"/>
    </source>
</evidence>
<feature type="compositionally biased region" description="Low complexity" evidence="13">
    <location>
        <begin position="1366"/>
        <end position="1376"/>
    </location>
</feature>
<keyword evidence="15" id="KW-0418">Kinase</keyword>
<dbReference type="GO" id="GO:0005737">
    <property type="term" value="C:cytoplasm"/>
    <property type="evidence" value="ECO:0007669"/>
    <property type="project" value="UniProtKB-SubCell"/>
</dbReference>
<keyword evidence="8 12" id="KW-0067">ATP-binding</keyword>
<evidence type="ECO:0000256" key="9">
    <source>
        <dbReference type="ARBA" id="ARBA00022898"/>
    </source>
</evidence>
<dbReference type="InterPro" id="IPR015421">
    <property type="entry name" value="PyrdxlP-dep_Trfase_major"/>
</dbReference>